<dbReference type="VEuPathDB" id="TrichDB:TRFO_30479"/>
<organism evidence="1 2">
    <name type="scientific">Tritrichomonas foetus</name>
    <dbReference type="NCBI Taxonomy" id="1144522"/>
    <lineage>
        <taxon>Eukaryota</taxon>
        <taxon>Metamonada</taxon>
        <taxon>Parabasalia</taxon>
        <taxon>Tritrichomonadida</taxon>
        <taxon>Tritrichomonadidae</taxon>
        <taxon>Tritrichomonas</taxon>
    </lineage>
</organism>
<dbReference type="InterPro" id="IPR011004">
    <property type="entry name" value="Trimer_LpxA-like_sf"/>
</dbReference>
<protein>
    <submittedName>
        <fullName evidence="1">Uncharacterized protein</fullName>
    </submittedName>
</protein>
<dbReference type="RefSeq" id="XP_068355553.1">
    <property type="nucleotide sequence ID" value="XM_068507377.1"/>
</dbReference>
<evidence type="ECO:0000313" key="1">
    <source>
        <dbReference type="EMBL" id="OHT02417.1"/>
    </source>
</evidence>
<keyword evidence="2" id="KW-1185">Reference proteome</keyword>
<proteinExistence type="predicted"/>
<dbReference type="AlphaFoldDB" id="A0A1J4JTG5"/>
<sequence>MENLPQQEDSSSQHSNTGVIDIVIYSKSNNMPTTHMFLGSKMQKVPLINLRHFWIFEIDSLTPDITSLELHISSENGPTTLHTVCFTENQPFAFVDTLPDNEMIPFNDFLLFFNTAMDNKSLSFNFEKDNSIHAIEQFINSFDDKYFLWALLYISAQPWFELFKYNEEMNQLLLSMIPQYITQHFYEQQPEEFQYDVKDYYSNFDVSPEFNNFCYNNNSSANNMPNDLSHYISADPYIDTLFQFLRVQIGDGFVYLLSLFFDFDKDFPFTSYIPPLRKYTCSNQVNDLLSSIILSYSTFDGEELIQIYEKLYYCVLMTATPDFTLDMKPVLDVLDAQLNMRTIAKIINDRMILTKDQSVESLKFIINCVPHFEHVLKVFKSDETFIPLEWIKTLGEVTNIGDPTELIVNSLRNSVPAHYKNHFARVTEHGALIQDDDFDDNEVILQPGAIVQTGAKLGKHSMMMSGSIAPAESELEENSYARRNGIIPRNEHVVAETAIFQHPIILKRGVTIADQAVICQNCQVGSGTQVKSHAIVGPGAIIGSGCIISEGEKVPASTILPAGFRYSRDIVEFEHKVPEIIQRYSIMFLKRYTGFADLETVLSFEIPNKSPVLTEYFHCLSDYPCEAGRQFAKNRVKLEFLDEPTAELITNQMYQIYGTNSLLFAGTYWKEINSNSETAHQSQTETQLENQSEAKLESEQKCITDDMVLALCSHAISQFHLNIDDFCYENVIDALKQIADSLDIMSQKGVSDENIILLKQILFDRCDGVLVRLNLAGHPTNSRLYTTVQSIVDQTKIESHQ</sequence>
<name>A0A1J4JTG5_9EUKA</name>
<dbReference type="Gene3D" id="2.160.10.10">
    <property type="entry name" value="Hexapeptide repeat proteins"/>
    <property type="match status" value="1"/>
</dbReference>
<dbReference type="GeneID" id="94842081"/>
<dbReference type="Proteomes" id="UP000179807">
    <property type="component" value="Unassembled WGS sequence"/>
</dbReference>
<comment type="caution">
    <text evidence="1">The sequence shown here is derived from an EMBL/GenBank/DDBJ whole genome shotgun (WGS) entry which is preliminary data.</text>
</comment>
<reference evidence="1" key="1">
    <citation type="submission" date="2016-10" db="EMBL/GenBank/DDBJ databases">
        <authorList>
            <person name="Benchimol M."/>
            <person name="Almeida L.G."/>
            <person name="Vasconcelos A.T."/>
            <person name="Perreira-Neves A."/>
            <person name="Rosa I.A."/>
            <person name="Tasca T."/>
            <person name="Bogo M.R."/>
            <person name="de Souza W."/>
        </authorList>
    </citation>
    <scope>NUCLEOTIDE SEQUENCE [LARGE SCALE GENOMIC DNA]</scope>
    <source>
        <strain evidence="1">K</strain>
    </source>
</reference>
<dbReference type="OrthoDB" id="10607285at2759"/>
<evidence type="ECO:0000313" key="2">
    <source>
        <dbReference type="Proteomes" id="UP000179807"/>
    </source>
</evidence>
<dbReference type="EMBL" id="MLAK01000868">
    <property type="protein sequence ID" value="OHT02417.1"/>
    <property type="molecule type" value="Genomic_DNA"/>
</dbReference>
<dbReference type="SUPFAM" id="SSF51161">
    <property type="entry name" value="Trimeric LpxA-like enzymes"/>
    <property type="match status" value="1"/>
</dbReference>
<accession>A0A1J4JTG5</accession>
<gene>
    <name evidence="1" type="ORF">TRFO_30479</name>
</gene>